<name>A0A438M4Y6_9ACTN</name>
<accession>A0A438M4Y6</accession>
<dbReference type="InterPro" id="IPR011009">
    <property type="entry name" value="Kinase-like_dom_sf"/>
</dbReference>
<organism evidence="2 3">
    <name type="scientific">Nonomuraea polychroma</name>
    <dbReference type="NCBI Taxonomy" id="46176"/>
    <lineage>
        <taxon>Bacteria</taxon>
        <taxon>Bacillati</taxon>
        <taxon>Actinomycetota</taxon>
        <taxon>Actinomycetes</taxon>
        <taxon>Streptosporangiales</taxon>
        <taxon>Streptosporangiaceae</taxon>
        <taxon>Nonomuraea</taxon>
    </lineage>
</organism>
<dbReference type="Gene3D" id="3.90.1200.10">
    <property type="match status" value="1"/>
</dbReference>
<gene>
    <name evidence="2" type="ORF">EDD27_2919</name>
</gene>
<evidence type="ECO:0000259" key="1">
    <source>
        <dbReference type="Pfam" id="PF01636"/>
    </source>
</evidence>
<protein>
    <submittedName>
        <fullName evidence="2">Ser/Thr protein kinase RdoA (MazF antagonist)</fullName>
    </submittedName>
</protein>
<proteinExistence type="predicted"/>
<sequence>MEVLTGGGVNHVVRDGDTVRRPTGPWTAGVHAVLDHLAERGFRGAPRSHGIDGEGREVLDFLPGDVPGYPLPEWVLSDDVLEAVGRLLREFHDATLDFPKNQDVPWYWPPVSPAEVICHGDVAPYNCVFRDGRPVAFIDFDTAHPGPRVWDVAYAAYRFVPLTDPRHMSLYPVPEQARRLRLFADAYALDDAARGELTATAQARLDHLVRFMHAQAAAGHEAFASHIVRGDDLLYQRDIEHIARHEATFTAALTG</sequence>
<keyword evidence="2" id="KW-0418">Kinase</keyword>
<keyword evidence="2" id="KW-0808">Transferase</keyword>
<reference evidence="2 3" key="1">
    <citation type="submission" date="2019-01" db="EMBL/GenBank/DDBJ databases">
        <title>Sequencing the genomes of 1000 actinobacteria strains.</title>
        <authorList>
            <person name="Klenk H.-P."/>
        </authorList>
    </citation>
    <scope>NUCLEOTIDE SEQUENCE [LARGE SCALE GENOMIC DNA]</scope>
    <source>
        <strain evidence="2 3">DSM 43925</strain>
    </source>
</reference>
<comment type="caution">
    <text evidence="2">The sequence shown here is derived from an EMBL/GenBank/DDBJ whole genome shotgun (WGS) entry which is preliminary data.</text>
</comment>
<feature type="domain" description="Aminoglycoside phosphotransferase" evidence="1">
    <location>
        <begin position="103"/>
        <end position="161"/>
    </location>
</feature>
<keyword evidence="3" id="KW-1185">Reference proteome</keyword>
<dbReference type="SUPFAM" id="SSF56112">
    <property type="entry name" value="Protein kinase-like (PK-like)"/>
    <property type="match status" value="1"/>
</dbReference>
<evidence type="ECO:0000313" key="2">
    <source>
        <dbReference type="EMBL" id="RVX40508.1"/>
    </source>
</evidence>
<dbReference type="InterPro" id="IPR002575">
    <property type="entry name" value="Aminoglycoside_PTrfase"/>
</dbReference>
<dbReference type="EMBL" id="SAUN01000001">
    <property type="protein sequence ID" value="RVX40508.1"/>
    <property type="molecule type" value="Genomic_DNA"/>
</dbReference>
<dbReference type="AlphaFoldDB" id="A0A438M4Y6"/>
<evidence type="ECO:0000313" key="3">
    <source>
        <dbReference type="Proteomes" id="UP000284824"/>
    </source>
</evidence>
<dbReference type="OrthoDB" id="236897at2"/>
<dbReference type="GO" id="GO:0016301">
    <property type="term" value="F:kinase activity"/>
    <property type="evidence" value="ECO:0007669"/>
    <property type="project" value="UniProtKB-KW"/>
</dbReference>
<dbReference type="Proteomes" id="UP000284824">
    <property type="component" value="Unassembled WGS sequence"/>
</dbReference>
<dbReference type="Pfam" id="PF01636">
    <property type="entry name" value="APH"/>
    <property type="match status" value="1"/>
</dbReference>